<evidence type="ECO:0000313" key="2">
    <source>
        <dbReference type="EMBL" id="ALO65537.1"/>
    </source>
</evidence>
<dbReference type="OrthoDB" id="5951444at2"/>
<dbReference type="Pfam" id="PF08818">
    <property type="entry name" value="DUF1801"/>
    <property type="match status" value="1"/>
</dbReference>
<gene>
    <name evidence="2" type="ORF">AS189_02295</name>
</gene>
<dbReference type="RefSeq" id="WP_062286055.1">
    <property type="nucleotide sequence ID" value="NZ_CP013200.1"/>
</dbReference>
<proteinExistence type="predicted"/>
<evidence type="ECO:0000313" key="3">
    <source>
        <dbReference type="Proteomes" id="UP000059574"/>
    </source>
</evidence>
<reference evidence="3" key="1">
    <citation type="submission" date="2015-11" db="EMBL/GenBank/DDBJ databases">
        <authorList>
            <person name="Kumar R."/>
            <person name="Singh D."/>
            <person name="Swarnkar M.K."/>
            <person name="Singh A.K."/>
            <person name="Kumar S."/>
        </authorList>
    </citation>
    <scope>NUCLEOTIDE SEQUENCE [LARGE SCALE GENOMIC DNA]</scope>
    <source>
        <strain evidence="3">ERGS4:06</strain>
    </source>
</reference>
<dbReference type="InterPro" id="IPR014922">
    <property type="entry name" value="YdhG-like"/>
</dbReference>
<accession>A0A0S2LW14</accession>
<feature type="domain" description="YdhG-like" evidence="1">
    <location>
        <begin position="34"/>
        <end position="136"/>
    </location>
</feature>
<dbReference type="Proteomes" id="UP000059574">
    <property type="component" value="Chromosome"/>
</dbReference>
<protein>
    <recommendedName>
        <fullName evidence="1">YdhG-like domain-containing protein</fullName>
    </recommendedName>
</protein>
<sequence>MESNPASATSNNKTSRTGADPVKFIQTVDTTAVRREDAFTLMTLMHEVTGQSPYMWGPSIIGFGEYHYTYASGREGDAPAVAFSPRKANLVVYGLSYPTAAQPLLAKLGKFKASVACVYITKLADVDMAVLRELIALTYDHSTTTAIQSLQSQRK</sequence>
<evidence type="ECO:0000259" key="1">
    <source>
        <dbReference type="Pfam" id="PF08818"/>
    </source>
</evidence>
<dbReference type="EMBL" id="CP013200">
    <property type="protein sequence ID" value="ALO65537.1"/>
    <property type="molecule type" value="Genomic_DNA"/>
</dbReference>
<reference evidence="2 3" key="2">
    <citation type="journal article" date="2016" name="J. Biotechnol.">
        <title>Complete genome sequence of Arthrobacter alpinus ERGS4:06, a yellow pigmented bacterium tolerant to cold and radiations isolated from Sikkim Himalaya.</title>
        <authorList>
            <person name="Kumar R."/>
            <person name="Singh D."/>
            <person name="Swarnkar M.K."/>
            <person name="Singh A.K."/>
            <person name="Kumar S."/>
        </authorList>
    </citation>
    <scope>NUCLEOTIDE SEQUENCE [LARGE SCALE GENOMIC DNA]</scope>
    <source>
        <strain evidence="2 3">ERGS4:06</strain>
    </source>
</reference>
<dbReference type="AlphaFoldDB" id="A0A0S2LW14"/>
<name>A0A0S2LW14_9MICC</name>
<organism evidence="2 3">
    <name type="scientific">Arthrobacter alpinus</name>
    <dbReference type="NCBI Taxonomy" id="656366"/>
    <lineage>
        <taxon>Bacteria</taxon>
        <taxon>Bacillati</taxon>
        <taxon>Actinomycetota</taxon>
        <taxon>Actinomycetes</taxon>
        <taxon>Micrococcales</taxon>
        <taxon>Micrococcaceae</taxon>
        <taxon>Arthrobacter</taxon>
    </lineage>
</organism>